<proteinExistence type="inferred from homology"/>
<keyword evidence="6" id="KW-0479">Metal-binding</keyword>
<comment type="similarity">
    <text evidence="2">Belongs to the metallo-dependent hydrolases superfamily. ACMSD family.</text>
</comment>
<dbReference type="EC" id="4.1.1.45" evidence="4"/>
<dbReference type="GO" id="GO:0019748">
    <property type="term" value="P:secondary metabolic process"/>
    <property type="evidence" value="ECO:0007669"/>
    <property type="project" value="TreeGrafter"/>
</dbReference>
<evidence type="ECO:0000256" key="9">
    <source>
        <dbReference type="ARBA" id="ARBA00023239"/>
    </source>
</evidence>
<dbReference type="PANTHER" id="PTHR21240">
    <property type="entry name" value="2-AMINO-3-CARBOXYLMUCONATE-6-SEMIALDEHYDE DECARBOXYLASE"/>
    <property type="match status" value="1"/>
</dbReference>
<keyword evidence="8" id="KW-0862">Zinc</keyword>
<dbReference type="GO" id="GO:0001760">
    <property type="term" value="F:aminocarboxymuconate-semialdehyde decarboxylase activity"/>
    <property type="evidence" value="ECO:0007669"/>
    <property type="project" value="UniProtKB-EC"/>
</dbReference>
<evidence type="ECO:0000256" key="4">
    <source>
        <dbReference type="ARBA" id="ARBA00012365"/>
    </source>
</evidence>
<name>A0A937K2S0_9BACT</name>
<keyword evidence="7" id="KW-0210">Decarboxylase</keyword>
<evidence type="ECO:0000256" key="1">
    <source>
        <dbReference type="ARBA" id="ARBA00005079"/>
    </source>
</evidence>
<reference evidence="12" key="1">
    <citation type="submission" date="2021-01" db="EMBL/GenBank/DDBJ databases">
        <title>Fulvivirga kasyanovii gen. nov., sp nov., a novel member of the phylum Bacteroidetes isolated from seawater in a mussel farm.</title>
        <authorList>
            <person name="Zhao L.-H."/>
            <person name="Wang Z.-J."/>
        </authorList>
    </citation>
    <scope>NUCLEOTIDE SEQUENCE</scope>
    <source>
        <strain evidence="12">2943</strain>
    </source>
</reference>
<dbReference type="InterPro" id="IPR032466">
    <property type="entry name" value="Metal_Hydrolase"/>
</dbReference>
<dbReference type="GO" id="GO:0016787">
    <property type="term" value="F:hydrolase activity"/>
    <property type="evidence" value="ECO:0007669"/>
    <property type="project" value="InterPro"/>
</dbReference>
<comment type="caution">
    <text evidence="12">The sequence shown here is derived from an EMBL/GenBank/DDBJ whole genome shotgun (WGS) entry which is preliminary data.</text>
</comment>
<evidence type="ECO:0000256" key="6">
    <source>
        <dbReference type="ARBA" id="ARBA00022723"/>
    </source>
</evidence>
<sequence>MHTHIIPEIMPNWTEKFGYGDFIYLQHHKEGVAKMMKGNQFFREIKANCWDPQIRIEEYKQFHTQVQVVCTIPVMFSYWAKPGDGHDLSRFLNDHMAALVETYPKNYIGLATIPMQDTDLAIEELERCKQLGFPGIQIGSNINNENLSEDRFYPIFEACEALDMAVMVHPWNMMGMDSMAKYWLPWLVGMPAETSRAICSIIFSGIMEKLPTLRFNFVHASGSFLATIGRIEHGFRCRPDLVAIDNDVNPRNYIGKFWVDCITHDKKMLEYILETQGSDKVTLGSDYPFPLGDLEIGKFIEEMNLPMEVVENIFCNSTLEWLKLEKKDYIDA</sequence>
<keyword evidence="9" id="KW-0456">Lyase</keyword>
<dbReference type="Pfam" id="PF04909">
    <property type="entry name" value="Amidohydro_2"/>
    <property type="match status" value="1"/>
</dbReference>
<protein>
    <recommendedName>
        <fullName evidence="5">2-amino-3-carboxymuconate-6-semialdehyde decarboxylase</fullName>
        <ecNumber evidence="4">4.1.1.45</ecNumber>
    </recommendedName>
    <alternativeName>
        <fullName evidence="10">Picolinate carboxylase</fullName>
    </alternativeName>
</protein>
<dbReference type="GO" id="GO:0005829">
    <property type="term" value="C:cytosol"/>
    <property type="evidence" value="ECO:0007669"/>
    <property type="project" value="TreeGrafter"/>
</dbReference>
<evidence type="ECO:0000256" key="5">
    <source>
        <dbReference type="ARBA" id="ARBA00021214"/>
    </source>
</evidence>
<feature type="domain" description="Amidohydrolase-related" evidence="11">
    <location>
        <begin position="1"/>
        <end position="315"/>
    </location>
</feature>
<dbReference type="InterPro" id="IPR032465">
    <property type="entry name" value="ACMSD"/>
</dbReference>
<comment type="pathway">
    <text evidence="1">Secondary metabolite metabolism; quinolate metabolism.</text>
</comment>
<evidence type="ECO:0000256" key="7">
    <source>
        <dbReference type="ARBA" id="ARBA00022793"/>
    </source>
</evidence>
<accession>A0A937K2S0</accession>
<dbReference type="AlphaFoldDB" id="A0A937K2S0"/>
<evidence type="ECO:0000256" key="10">
    <source>
        <dbReference type="ARBA" id="ARBA00031120"/>
    </source>
</evidence>
<dbReference type="EMBL" id="JAESIY010000015">
    <property type="protein sequence ID" value="MBL3658660.1"/>
    <property type="molecule type" value="Genomic_DNA"/>
</dbReference>
<dbReference type="Proteomes" id="UP000659388">
    <property type="component" value="Unassembled WGS sequence"/>
</dbReference>
<dbReference type="PANTHER" id="PTHR21240:SF27">
    <property type="entry name" value="2-AMINO-3-CARBOXYMUCONATE-6-SEMIALDEHYDE DECARBOXYLASE"/>
    <property type="match status" value="1"/>
</dbReference>
<evidence type="ECO:0000313" key="12">
    <source>
        <dbReference type="EMBL" id="MBL3658660.1"/>
    </source>
</evidence>
<dbReference type="InterPro" id="IPR006680">
    <property type="entry name" value="Amidohydro-rel"/>
</dbReference>
<dbReference type="GO" id="GO:0046872">
    <property type="term" value="F:metal ion binding"/>
    <property type="evidence" value="ECO:0007669"/>
    <property type="project" value="UniProtKB-KW"/>
</dbReference>
<comment type="subunit">
    <text evidence="3">Monomer.</text>
</comment>
<dbReference type="SUPFAM" id="SSF51556">
    <property type="entry name" value="Metallo-dependent hydrolases"/>
    <property type="match status" value="1"/>
</dbReference>
<evidence type="ECO:0000256" key="3">
    <source>
        <dbReference type="ARBA" id="ARBA00011245"/>
    </source>
</evidence>
<evidence type="ECO:0000313" key="13">
    <source>
        <dbReference type="Proteomes" id="UP000659388"/>
    </source>
</evidence>
<evidence type="ECO:0000259" key="11">
    <source>
        <dbReference type="Pfam" id="PF04909"/>
    </source>
</evidence>
<keyword evidence="13" id="KW-1185">Reference proteome</keyword>
<evidence type="ECO:0000256" key="8">
    <source>
        <dbReference type="ARBA" id="ARBA00022833"/>
    </source>
</evidence>
<organism evidence="12 13">
    <name type="scientific">Fulvivirga sediminis</name>
    <dbReference type="NCBI Taxonomy" id="2803949"/>
    <lineage>
        <taxon>Bacteria</taxon>
        <taxon>Pseudomonadati</taxon>
        <taxon>Bacteroidota</taxon>
        <taxon>Cytophagia</taxon>
        <taxon>Cytophagales</taxon>
        <taxon>Fulvivirgaceae</taxon>
        <taxon>Fulvivirga</taxon>
    </lineage>
</organism>
<dbReference type="Gene3D" id="3.20.20.140">
    <property type="entry name" value="Metal-dependent hydrolases"/>
    <property type="match status" value="1"/>
</dbReference>
<evidence type="ECO:0000256" key="2">
    <source>
        <dbReference type="ARBA" id="ARBA00005871"/>
    </source>
</evidence>
<gene>
    <name evidence="12" type="ORF">JL102_21090</name>
</gene>